<evidence type="ECO:0000256" key="1">
    <source>
        <dbReference type="SAM" id="Phobius"/>
    </source>
</evidence>
<evidence type="ECO:0000313" key="3">
    <source>
        <dbReference type="Proteomes" id="UP000028933"/>
    </source>
</evidence>
<dbReference type="AlphaFoldDB" id="A0A077EI00"/>
<keyword evidence="1" id="KW-0472">Membrane</keyword>
<reference evidence="2" key="1">
    <citation type="journal article" date="2013" name="Lancet">
        <title>First case of E anophelis outbreak in an intensive-care unit.</title>
        <authorList>
            <person name="Teo J."/>
            <person name="Tan S.Y."/>
            <person name="Tay M."/>
            <person name="Ding Y."/>
            <person name="Kjelleberg S."/>
            <person name="Givskov M."/>
            <person name="Lin R.T."/>
            <person name="Yang L."/>
        </authorList>
    </citation>
    <scope>NUCLEOTIDE SEQUENCE [LARGE SCALE GENOMIC DNA]</scope>
    <source>
        <strain evidence="2">NUHP1</strain>
    </source>
</reference>
<dbReference type="EMBL" id="CP007547">
    <property type="protein sequence ID" value="AIL47261.1"/>
    <property type="molecule type" value="Genomic_DNA"/>
</dbReference>
<feature type="transmembrane region" description="Helical" evidence="1">
    <location>
        <begin position="6"/>
        <end position="24"/>
    </location>
</feature>
<dbReference type="Proteomes" id="UP000028933">
    <property type="component" value="Chromosome"/>
</dbReference>
<keyword evidence="1" id="KW-0812">Transmembrane</keyword>
<proteinExistence type="predicted"/>
<evidence type="ECO:0000313" key="2">
    <source>
        <dbReference type="EMBL" id="AIL47261.1"/>
    </source>
</evidence>
<protein>
    <submittedName>
        <fullName evidence="2">Uncharacterized protein</fullName>
    </submittedName>
</protein>
<accession>A0A077EI00</accession>
<reference evidence="2" key="2">
    <citation type="journal article" date="2015" name="Genome Biol. Evol.">
        <title>Complete Genome Sequence and Transcriptomic Analysis of the Novel Pathogen Elizabethkingia anophelis in Response to Oxidative Stress.</title>
        <authorList>
            <person name="Li Y."/>
            <person name="Liu Y."/>
            <person name="Chew S.C."/>
            <person name="Tay M."/>
            <person name="Salido M.M."/>
            <person name="Teo J."/>
            <person name="Lauro F.M."/>
            <person name="Givskov M."/>
            <person name="Yang L."/>
        </authorList>
    </citation>
    <scope>NUCLEOTIDE SEQUENCE</scope>
    <source>
        <strain evidence="2">NUHP1</strain>
    </source>
</reference>
<sequence>MINSNILGIILILAGILFVIGGLYKRKFEKKEGILDSFSDGQNIQSFIFGGGLIFLGIIKLFL</sequence>
<feature type="transmembrane region" description="Helical" evidence="1">
    <location>
        <begin position="44"/>
        <end position="62"/>
    </location>
</feature>
<organism evidence="2 3">
    <name type="scientific">Elizabethkingia anophelis NUHP1</name>
    <dbReference type="NCBI Taxonomy" id="1338011"/>
    <lineage>
        <taxon>Bacteria</taxon>
        <taxon>Pseudomonadati</taxon>
        <taxon>Bacteroidota</taxon>
        <taxon>Flavobacteriia</taxon>
        <taxon>Flavobacteriales</taxon>
        <taxon>Weeksellaceae</taxon>
        <taxon>Elizabethkingia</taxon>
    </lineage>
</organism>
<name>A0A077EI00_9FLAO</name>
<dbReference type="HOGENOM" id="CLU_2878723_0_0_10"/>
<gene>
    <name evidence="2" type="ORF">BD94_3486</name>
</gene>
<keyword evidence="1" id="KW-1133">Transmembrane helix</keyword>
<dbReference type="KEGG" id="eao:BD94_3486"/>